<dbReference type="KEGG" id="caul:KCG34_07640"/>
<dbReference type="RefSeq" id="WP_211939785.1">
    <property type="nucleotide sequence ID" value="NZ_CP073078.1"/>
</dbReference>
<dbReference type="GO" id="GO:0005737">
    <property type="term" value="C:cytoplasm"/>
    <property type="evidence" value="ECO:0007669"/>
    <property type="project" value="TreeGrafter"/>
</dbReference>
<name>A0A975IWC6_9CAUL</name>
<dbReference type="Pfam" id="PF02423">
    <property type="entry name" value="OCD_Mu_crystall"/>
    <property type="match status" value="1"/>
</dbReference>
<dbReference type="PANTHER" id="PTHR13812:SF19">
    <property type="entry name" value="KETIMINE REDUCTASE MU-CRYSTALLIN"/>
    <property type="match status" value="1"/>
</dbReference>
<dbReference type="PIRSF" id="PIRSF001439">
    <property type="entry name" value="CryM"/>
    <property type="match status" value="1"/>
</dbReference>
<dbReference type="InterPro" id="IPR023401">
    <property type="entry name" value="ODC_N"/>
</dbReference>
<sequence length="319" mass="34005">MPTAPILNETEILALLPRINVASALRRMFAALHAGEAVQPPQTVTLFPKDAGDFIAYAGMLAGEAAFGVKLSPYIVRKQGPLITAWTLLMSAETGEPLLLCDSKRLTTERTAATTALAVDLLTAPDAGTLAIVGTGDIAEAHLRRVLPLRAWRDIRITSPSIERRPAADFARFTDLSEGVRLCANLAEAVRDADAVLLCTSSASPVLDPAMLTKPALITSISTNAPRAHEVAPQAMTALDVYCDYRRTAPLSAGEMVIAAESHGWSADAILGDLPELVAGAVQPAFGRRHRFFRSIGMGLEDIAVAAEVLRAHNEETRP</sequence>
<protein>
    <submittedName>
        <fullName evidence="1">Ornithine cyclodeaminase family protein</fullName>
    </submittedName>
</protein>
<dbReference type="InterPro" id="IPR036291">
    <property type="entry name" value="NAD(P)-bd_dom_sf"/>
</dbReference>
<dbReference type="InterPro" id="IPR003462">
    <property type="entry name" value="ODC_Mu_crystall"/>
</dbReference>
<dbReference type="EMBL" id="CP073078">
    <property type="protein sequence ID" value="QUD89733.1"/>
    <property type="molecule type" value="Genomic_DNA"/>
</dbReference>
<dbReference type="Gene3D" id="3.30.1780.10">
    <property type="entry name" value="ornithine cyclodeaminase, domain 1"/>
    <property type="match status" value="1"/>
</dbReference>
<organism evidence="1 2">
    <name type="scientific">Phenylobacterium montanum</name>
    <dbReference type="NCBI Taxonomy" id="2823693"/>
    <lineage>
        <taxon>Bacteria</taxon>
        <taxon>Pseudomonadati</taxon>
        <taxon>Pseudomonadota</taxon>
        <taxon>Alphaproteobacteria</taxon>
        <taxon>Caulobacterales</taxon>
        <taxon>Caulobacteraceae</taxon>
        <taxon>Phenylobacterium</taxon>
    </lineage>
</organism>
<dbReference type="Gene3D" id="3.40.50.720">
    <property type="entry name" value="NAD(P)-binding Rossmann-like Domain"/>
    <property type="match status" value="1"/>
</dbReference>
<dbReference type="SUPFAM" id="SSF51735">
    <property type="entry name" value="NAD(P)-binding Rossmann-fold domains"/>
    <property type="match status" value="1"/>
</dbReference>
<dbReference type="Proteomes" id="UP000676409">
    <property type="component" value="Chromosome"/>
</dbReference>
<reference evidence="1" key="1">
    <citation type="submission" date="2021-04" db="EMBL/GenBank/DDBJ databases">
        <title>The complete genome sequence of Caulobacter sp. S6.</title>
        <authorList>
            <person name="Tang Y."/>
            <person name="Ouyang W."/>
            <person name="Liu Q."/>
            <person name="Huang B."/>
            <person name="Guo Z."/>
            <person name="Lei P."/>
        </authorList>
    </citation>
    <scope>NUCLEOTIDE SEQUENCE</scope>
    <source>
        <strain evidence="1">S6</strain>
    </source>
</reference>
<dbReference type="AlphaFoldDB" id="A0A975IWC6"/>
<evidence type="ECO:0000313" key="1">
    <source>
        <dbReference type="EMBL" id="QUD89733.1"/>
    </source>
</evidence>
<accession>A0A975IWC6</accession>
<dbReference type="PANTHER" id="PTHR13812">
    <property type="entry name" value="KETIMINE REDUCTASE MU-CRYSTALLIN"/>
    <property type="match status" value="1"/>
</dbReference>
<gene>
    <name evidence="1" type="ORF">KCG34_07640</name>
</gene>
<evidence type="ECO:0000313" key="2">
    <source>
        <dbReference type="Proteomes" id="UP000676409"/>
    </source>
</evidence>
<proteinExistence type="predicted"/>
<keyword evidence="2" id="KW-1185">Reference proteome</keyword>